<sequence length="229" mass="25573">MSPTESPLVAIVDDEPDILTLVSLHLRRAGFRVKEFSDATGFLTFASRQVPDLVVLDLMLPDMDGADVCRQLKETERLAQVPVIMLTARADEADRVLGLELGADDYVTKPFSPRELVARVRAVLRRRQHGDDPDRLDFGVLSISPGRHVVTVSGERVELTTTEFRILLLLARKPGWVFSRDQILESLWGGEKAVLDRTVDVHVKNIREKLGKAGSLIRNVRGVGYKLEP</sequence>
<feature type="DNA-binding region" description="OmpR/PhoB-type" evidence="7">
    <location>
        <begin position="133"/>
        <end position="229"/>
    </location>
</feature>
<dbReference type="InterPro" id="IPR039420">
    <property type="entry name" value="WalR-like"/>
</dbReference>
<name>A0A7C4GB18_UNCW3</name>
<dbReference type="PROSITE" id="PS50110">
    <property type="entry name" value="RESPONSE_REGULATORY"/>
    <property type="match status" value="1"/>
</dbReference>
<dbReference type="InterPro" id="IPR036388">
    <property type="entry name" value="WH-like_DNA-bd_sf"/>
</dbReference>
<dbReference type="InterPro" id="IPR011006">
    <property type="entry name" value="CheY-like_superfamily"/>
</dbReference>
<feature type="domain" description="OmpR/PhoB-type" evidence="9">
    <location>
        <begin position="133"/>
        <end position="229"/>
    </location>
</feature>
<dbReference type="InterPro" id="IPR016032">
    <property type="entry name" value="Sig_transdc_resp-reg_C-effctor"/>
</dbReference>
<dbReference type="GO" id="GO:0000976">
    <property type="term" value="F:transcription cis-regulatory region binding"/>
    <property type="evidence" value="ECO:0007669"/>
    <property type="project" value="TreeGrafter"/>
</dbReference>
<gene>
    <name evidence="10" type="ORF">ENS41_08030</name>
</gene>
<dbReference type="GO" id="GO:0006355">
    <property type="term" value="P:regulation of DNA-templated transcription"/>
    <property type="evidence" value="ECO:0007669"/>
    <property type="project" value="InterPro"/>
</dbReference>
<dbReference type="PANTHER" id="PTHR48111:SF4">
    <property type="entry name" value="DNA-BINDING DUAL TRANSCRIPTIONAL REGULATOR OMPR"/>
    <property type="match status" value="1"/>
</dbReference>
<evidence type="ECO:0000256" key="3">
    <source>
        <dbReference type="ARBA" id="ARBA00023015"/>
    </source>
</evidence>
<evidence type="ECO:0000259" key="9">
    <source>
        <dbReference type="PROSITE" id="PS51755"/>
    </source>
</evidence>
<dbReference type="Gene3D" id="1.10.10.10">
    <property type="entry name" value="Winged helix-like DNA-binding domain superfamily/Winged helix DNA-binding domain"/>
    <property type="match status" value="1"/>
</dbReference>
<evidence type="ECO:0000256" key="5">
    <source>
        <dbReference type="ARBA" id="ARBA00023163"/>
    </source>
</evidence>
<dbReference type="PANTHER" id="PTHR48111">
    <property type="entry name" value="REGULATOR OF RPOS"/>
    <property type="match status" value="1"/>
</dbReference>
<dbReference type="SMART" id="SM00448">
    <property type="entry name" value="REC"/>
    <property type="match status" value="1"/>
</dbReference>
<feature type="domain" description="Response regulatory" evidence="8">
    <location>
        <begin position="8"/>
        <end position="124"/>
    </location>
</feature>
<accession>A0A7C4GB18</accession>
<evidence type="ECO:0000256" key="6">
    <source>
        <dbReference type="PROSITE-ProRule" id="PRU00169"/>
    </source>
</evidence>
<dbReference type="SUPFAM" id="SSF52172">
    <property type="entry name" value="CheY-like"/>
    <property type="match status" value="1"/>
</dbReference>
<evidence type="ECO:0000256" key="2">
    <source>
        <dbReference type="ARBA" id="ARBA00023012"/>
    </source>
</evidence>
<dbReference type="Pfam" id="PF00072">
    <property type="entry name" value="Response_reg"/>
    <property type="match status" value="1"/>
</dbReference>
<comment type="caution">
    <text evidence="10">The sequence shown here is derived from an EMBL/GenBank/DDBJ whole genome shotgun (WGS) entry which is preliminary data.</text>
</comment>
<keyword evidence="2" id="KW-0902">Two-component regulatory system</keyword>
<proteinExistence type="predicted"/>
<dbReference type="GO" id="GO:0005829">
    <property type="term" value="C:cytosol"/>
    <property type="evidence" value="ECO:0007669"/>
    <property type="project" value="TreeGrafter"/>
</dbReference>
<dbReference type="InterPro" id="IPR001789">
    <property type="entry name" value="Sig_transdc_resp-reg_receiver"/>
</dbReference>
<keyword evidence="1 6" id="KW-0597">Phosphoprotein</keyword>
<dbReference type="GO" id="GO:0000156">
    <property type="term" value="F:phosphorelay response regulator activity"/>
    <property type="evidence" value="ECO:0007669"/>
    <property type="project" value="TreeGrafter"/>
</dbReference>
<evidence type="ECO:0000256" key="7">
    <source>
        <dbReference type="PROSITE-ProRule" id="PRU01091"/>
    </source>
</evidence>
<dbReference type="Pfam" id="PF00486">
    <property type="entry name" value="Trans_reg_C"/>
    <property type="match status" value="1"/>
</dbReference>
<organism evidence="10">
    <name type="scientific">candidate division WOR-3 bacterium</name>
    <dbReference type="NCBI Taxonomy" id="2052148"/>
    <lineage>
        <taxon>Bacteria</taxon>
        <taxon>Bacteria division WOR-3</taxon>
    </lineage>
</organism>
<dbReference type="InterPro" id="IPR001867">
    <property type="entry name" value="OmpR/PhoB-type_DNA-bd"/>
</dbReference>
<dbReference type="CDD" id="cd00383">
    <property type="entry name" value="trans_reg_C"/>
    <property type="match status" value="1"/>
</dbReference>
<evidence type="ECO:0000313" key="10">
    <source>
        <dbReference type="EMBL" id="HGK28874.1"/>
    </source>
</evidence>
<dbReference type="FunFam" id="1.10.10.10:FF:000018">
    <property type="entry name" value="DNA-binding response regulator ResD"/>
    <property type="match status" value="1"/>
</dbReference>
<dbReference type="SUPFAM" id="SSF46894">
    <property type="entry name" value="C-terminal effector domain of the bipartite response regulators"/>
    <property type="match status" value="1"/>
</dbReference>
<dbReference type="SMART" id="SM00862">
    <property type="entry name" value="Trans_reg_C"/>
    <property type="match status" value="1"/>
</dbReference>
<evidence type="ECO:0000259" key="8">
    <source>
        <dbReference type="PROSITE" id="PS50110"/>
    </source>
</evidence>
<feature type="modified residue" description="4-aspartylphosphate" evidence="6">
    <location>
        <position position="57"/>
    </location>
</feature>
<reference evidence="10" key="1">
    <citation type="journal article" date="2020" name="mSystems">
        <title>Genome- and Community-Level Interaction Insights into Carbon Utilization and Element Cycling Functions of Hydrothermarchaeota in Hydrothermal Sediment.</title>
        <authorList>
            <person name="Zhou Z."/>
            <person name="Liu Y."/>
            <person name="Xu W."/>
            <person name="Pan J."/>
            <person name="Luo Z.H."/>
            <person name="Li M."/>
        </authorList>
    </citation>
    <scope>NUCLEOTIDE SEQUENCE [LARGE SCALE GENOMIC DNA]</scope>
    <source>
        <strain evidence="10">SpSt-488</strain>
    </source>
</reference>
<dbReference type="EMBL" id="DSUT01000169">
    <property type="protein sequence ID" value="HGK28874.1"/>
    <property type="molecule type" value="Genomic_DNA"/>
</dbReference>
<evidence type="ECO:0000256" key="4">
    <source>
        <dbReference type="ARBA" id="ARBA00023125"/>
    </source>
</evidence>
<evidence type="ECO:0000256" key="1">
    <source>
        <dbReference type="ARBA" id="ARBA00022553"/>
    </source>
</evidence>
<dbReference type="PROSITE" id="PS51755">
    <property type="entry name" value="OMPR_PHOB"/>
    <property type="match status" value="1"/>
</dbReference>
<dbReference type="Gene3D" id="6.10.250.690">
    <property type="match status" value="1"/>
</dbReference>
<dbReference type="GO" id="GO:0032993">
    <property type="term" value="C:protein-DNA complex"/>
    <property type="evidence" value="ECO:0007669"/>
    <property type="project" value="TreeGrafter"/>
</dbReference>
<protein>
    <submittedName>
        <fullName evidence="10">Response regulator transcription factor</fullName>
    </submittedName>
</protein>
<keyword evidence="4 7" id="KW-0238">DNA-binding</keyword>
<dbReference type="Gene3D" id="3.40.50.2300">
    <property type="match status" value="1"/>
</dbReference>
<dbReference type="AlphaFoldDB" id="A0A7C4GB18"/>
<keyword evidence="3" id="KW-0805">Transcription regulation</keyword>
<keyword evidence="5" id="KW-0804">Transcription</keyword>